<evidence type="ECO:0000313" key="3">
    <source>
        <dbReference type="EMBL" id="SDF50970.1"/>
    </source>
</evidence>
<dbReference type="Proteomes" id="UP000199406">
    <property type="component" value="Unassembled WGS sequence"/>
</dbReference>
<dbReference type="PANTHER" id="PTHR34075">
    <property type="entry name" value="BLR3430 PROTEIN"/>
    <property type="match status" value="1"/>
</dbReference>
<accession>A0A1G7LPP5</accession>
<organism evidence="3 4">
    <name type="scientific">Blastococcus aurantiacus</name>
    <dbReference type="NCBI Taxonomy" id="1550231"/>
    <lineage>
        <taxon>Bacteria</taxon>
        <taxon>Bacillati</taxon>
        <taxon>Actinomycetota</taxon>
        <taxon>Actinomycetes</taxon>
        <taxon>Geodermatophilales</taxon>
        <taxon>Geodermatophilaceae</taxon>
        <taxon>Blastococcus</taxon>
    </lineage>
</organism>
<dbReference type="Gene3D" id="6.10.30.10">
    <property type="match status" value="1"/>
</dbReference>
<reference evidence="4" key="1">
    <citation type="submission" date="2016-10" db="EMBL/GenBank/DDBJ databases">
        <authorList>
            <person name="Varghese N."/>
            <person name="Submissions S."/>
        </authorList>
    </citation>
    <scope>NUCLEOTIDE SEQUENCE [LARGE SCALE GENOMIC DNA]</scope>
    <source>
        <strain evidence="4">DSM 44268</strain>
    </source>
</reference>
<dbReference type="InterPro" id="IPR022002">
    <property type="entry name" value="ChsH2_Znr"/>
</dbReference>
<evidence type="ECO:0000259" key="2">
    <source>
        <dbReference type="Pfam" id="PF12172"/>
    </source>
</evidence>
<feature type="domain" description="ChsH2 C-terminal OB-fold" evidence="1">
    <location>
        <begin position="53"/>
        <end position="116"/>
    </location>
</feature>
<evidence type="ECO:0000313" key="4">
    <source>
        <dbReference type="Proteomes" id="UP000199406"/>
    </source>
</evidence>
<evidence type="ECO:0000259" key="1">
    <source>
        <dbReference type="Pfam" id="PF01796"/>
    </source>
</evidence>
<dbReference type="RefSeq" id="WP_091766598.1">
    <property type="nucleotide sequence ID" value="NZ_FNBT01000004.1"/>
</dbReference>
<dbReference type="InterPro" id="IPR012340">
    <property type="entry name" value="NA-bd_OB-fold"/>
</dbReference>
<dbReference type="InterPro" id="IPR002878">
    <property type="entry name" value="ChsH2_C"/>
</dbReference>
<dbReference type="InterPro" id="IPR052513">
    <property type="entry name" value="Thioester_dehydratase-like"/>
</dbReference>
<gene>
    <name evidence="3" type="ORF">SAMN05660662_2422</name>
</gene>
<dbReference type="OrthoDB" id="7470921at2"/>
<sequence>MPGPTPLPTPDTAPYWEGAAAGELRIQQCTSCTRHYFYPRPFCPNCGSAEVVWRVVSGRATLVSYVINHRPIPASDTPVVIALVQLEEGPQMMSNIVGVEPEPENLPLDLPLQVTFEQRGDHAIPVFAPAEGTR</sequence>
<keyword evidence="4" id="KW-1185">Reference proteome</keyword>
<protein>
    <recommendedName>
        <fullName evidence="5">DNA-binding protein</fullName>
    </recommendedName>
</protein>
<evidence type="ECO:0008006" key="5">
    <source>
        <dbReference type="Google" id="ProtNLM"/>
    </source>
</evidence>
<dbReference type="STRING" id="1550231.SAMN05660662_2422"/>
<dbReference type="Pfam" id="PF12172">
    <property type="entry name" value="zf-ChsH2"/>
    <property type="match status" value="1"/>
</dbReference>
<dbReference type="EMBL" id="FNBT01000004">
    <property type="protein sequence ID" value="SDF50970.1"/>
    <property type="molecule type" value="Genomic_DNA"/>
</dbReference>
<name>A0A1G7LPP5_9ACTN</name>
<dbReference type="SUPFAM" id="SSF50249">
    <property type="entry name" value="Nucleic acid-binding proteins"/>
    <property type="match status" value="1"/>
</dbReference>
<dbReference type="AlphaFoldDB" id="A0A1G7LPP5"/>
<dbReference type="PANTHER" id="PTHR34075:SF5">
    <property type="entry name" value="BLR3430 PROTEIN"/>
    <property type="match status" value="1"/>
</dbReference>
<dbReference type="Pfam" id="PF01796">
    <property type="entry name" value="OB_ChsH2_C"/>
    <property type="match status" value="1"/>
</dbReference>
<feature type="domain" description="ChsH2 rubredoxin-like zinc ribbon" evidence="2">
    <location>
        <begin position="16"/>
        <end position="51"/>
    </location>
</feature>
<proteinExistence type="predicted"/>